<accession>L1J675</accession>
<evidence type="ECO:0000256" key="1">
    <source>
        <dbReference type="SAM" id="Coils"/>
    </source>
</evidence>
<protein>
    <recommendedName>
        <fullName evidence="3">Methyltransferase FkbM domain-containing protein</fullName>
    </recommendedName>
</protein>
<gene>
    <name evidence="4" type="ORF">GUITHDRAFT_110146</name>
</gene>
<dbReference type="InterPro" id="IPR006342">
    <property type="entry name" value="FkbM_mtfrase"/>
</dbReference>
<dbReference type="Gene3D" id="3.40.50.150">
    <property type="entry name" value="Vaccinia Virus protein VP39"/>
    <property type="match status" value="1"/>
</dbReference>
<organism evidence="4">
    <name type="scientific">Guillardia theta (strain CCMP2712)</name>
    <name type="common">Cryptophyte</name>
    <dbReference type="NCBI Taxonomy" id="905079"/>
    <lineage>
        <taxon>Eukaryota</taxon>
        <taxon>Cryptophyceae</taxon>
        <taxon>Pyrenomonadales</taxon>
        <taxon>Geminigeraceae</taxon>
        <taxon>Guillardia</taxon>
    </lineage>
</organism>
<reference evidence="6" key="2">
    <citation type="submission" date="2012-11" db="EMBL/GenBank/DDBJ databases">
        <authorList>
            <person name="Kuo A."/>
            <person name="Curtis B.A."/>
            <person name="Tanifuji G."/>
            <person name="Burki F."/>
            <person name="Gruber A."/>
            <person name="Irimia M."/>
            <person name="Maruyama S."/>
            <person name="Arias M.C."/>
            <person name="Ball S.G."/>
            <person name="Gile G.H."/>
            <person name="Hirakawa Y."/>
            <person name="Hopkins J.F."/>
            <person name="Rensing S.A."/>
            <person name="Schmutz J."/>
            <person name="Symeonidi A."/>
            <person name="Elias M."/>
            <person name="Eveleigh R.J."/>
            <person name="Herman E.K."/>
            <person name="Klute M.J."/>
            <person name="Nakayama T."/>
            <person name="Obornik M."/>
            <person name="Reyes-Prieto A."/>
            <person name="Armbrust E.V."/>
            <person name="Aves S.J."/>
            <person name="Beiko R.G."/>
            <person name="Coutinho P."/>
            <person name="Dacks J.B."/>
            <person name="Durnford D.G."/>
            <person name="Fast N.M."/>
            <person name="Green B.R."/>
            <person name="Grisdale C."/>
            <person name="Hempe F."/>
            <person name="Henrissat B."/>
            <person name="Hoppner M.P."/>
            <person name="Ishida K.-I."/>
            <person name="Kim E."/>
            <person name="Koreny L."/>
            <person name="Kroth P.G."/>
            <person name="Liu Y."/>
            <person name="Malik S.-B."/>
            <person name="Maier U.G."/>
            <person name="McRose D."/>
            <person name="Mock T."/>
            <person name="Neilson J.A."/>
            <person name="Onodera N.T."/>
            <person name="Poole A.M."/>
            <person name="Pritham E.J."/>
            <person name="Richards T.A."/>
            <person name="Rocap G."/>
            <person name="Roy S.W."/>
            <person name="Sarai C."/>
            <person name="Schaack S."/>
            <person name="Shirato S."/>
            <person name="Slamovits C.H."/>
            <person name="Spencer D.F."/>
            <person name="Suzuki S."/>
            <person name="Worden A.Z."/>
            <person name="Zauner S."/>
            <person name="Barry K."/>
            <person name="Bell C."/>
            <person name="Bharti A.K."/>
            <person name="Crow J.A."/>
            <person name="Grimwood J."/>
            <person name="Kramer R."/>
            <person name="Lindquist E."/>
            <person name="Lucas S."/>
            <person name="Salamov A."/>
            <person name="McFadden G.I."/>
            <person name="Lane C.E."/>
            <person name="Keeling P.J."/>
            <person name="Gray M.W."/>
            <person name="Grigoriev I.V."/>
            <person name="Archibald J.M."/>
        </authorList>
    </citation>
    <scope>NUCLEOTIDE SEQUENCE</scope>
    <source>
        <strain evidence="6">CCMP2712</strain>
    </source>
</reference>
<dbReference type="Pfam" id="PF05050">
    <property type="entry name" value="Methyltransf_21"/>
    <property type="match status" value="1"/>
</dbReference>
<feature type="domain" description="Methyltransferase FkbM" evidence="3">
    <location>
        <begin position="91"/>
        <end position="207"/>
    </location>
</feature>
<evidence type="ECO:0000256" key="2">
    <source>
        <dbReference type="SAM" id="MobiDB-lite"/>
    </source>
</evidence>
<name>L1J675_GUITC</name>
<dbReference type="AlphaFoldDB" id="L1J675"/>
<evidence type="ECO:0000313" key="4">
    <source>
        <dbReference type="EMBL" id="EKX44043.1"/>
    </source>
</evidence>
<feature type="compositionally biased region" description="Basic and acidic residues" evidence="2">
    <location>
        <begin position="1"/>
        <end position="12"/>
    </location>
</feature>
<dbReference type="HOGENOM" id="CLU_656322_0_0_1"/>
<feature type="coiled-coil region" evidence="1">
    <location>
        <begin position="330"/>
        <end position="357"/>
    </location>
</feature>
<reference evidence="5" key="3">
    <citation type="submission" date="2016-03" db="UniProtKB">
        <authorList>
            <consortium name="EnsemblProtists"/>
        </authorList>
    </citation>
    <scope>IDENTIFICATION</scope>
</reference>
<reference evidence="4 6" key="1">
    <citation type="journal article" date="2012" name="Nature">
        <title>Algal genomes reveal evolutionary mosaicism and the fate of nucleomorphs.</title>
        <authorList>
            <consortium name="DOE Joint Genome Institute"/>
            <person name="Curtis B.A."/>
            <person name="Tanifuji G."/>
            <person name="Burki F."/>
            <person name="Gruber A."/>
            <person name="Irimia M."/>
            <person name="Maruyama S."/>
            <person name="Arias M.C."/>
            <person name="Ball S.G."/>
            <person name="Gile G.H."/>
            <person name="Hirakawa Y."/>
            <person name="Hopkins J.F."/>
            <person name="Kuo A."/>
            <person name="Rensing S.A."/>
            <person name="Schmutz J."/>
            <person name="Symeonidi A."/>
            <person name="Elias M."/>
            <person name="Eveleigh R.J."/>
            <person name="Herman E.K."/>
            <person name="Klute M.J."/>
            <person name="Nakayama T."/>
            <person name="Obornik M."/>
            <person name="Reyes-Prieto A."/>
            <person name="Armbrust E.V."/>
            <person name="Aves S.J."/>
            <person name="Beiko R.G."/>
            <person name="Coutinho P."/>
            <person name="Dacks J.B."/>
            <person name="Durnford D.G."/>
            <person name="Fast N.M."/>
            <person name="Green B.R."/>
            <person name="Grisdale C.J."/>
            <person name="Hempel F."/>
            <person name="Henrissat B."/>
            <person name="Hoppner M.P."/>
            <person name="Ishida K."/>
            <person name="Kim E."/>
            <person name="Koreny L."/>
            <person name="Kroth P.G."/>
            <person name="Liu Y."/>
            <person name="Malik S.B."/>
            <person name="Maier U.G."/>
            <person name="McRose D."/>
            <person name="Mock T."/>
            <person name="Neilson J.A."/>
            <person name="Onodera N.T."/>
            <person name="Poole A.M."/>
            <person name="Pritham E.J."/>
            <person name="Richards T.A."/>
            <person name="Rocap G."/>
            <person name="Roy S.W."/>
            <person name="Sarai C."/>
            <person name="Schaack S."/>
            <person name="Shirato S."/>
            <person name="Slamovits C.H."/>
            <person name="Spencer D.F."/>
            <person name="Suzuki S."/>
            <person name="Worden A.Z."/>
            <person name="Zauner S."/>
            <person name="Barry K."/>
            <person name="Bell C."/>
            <person name="Bharti A.K."/>
            <person name="Crow J.A."/>
            <person name="Grimwood J."/>
            <person name="Kramer R."/>
            <person name="Lindquist E."/>
            <person name="Lucas S."/>
            <person name="Salamov A."/>
            <person name="McFadden G.I."/>
            <person name="Lane C.E."/>
            <person name="Keeling P.J."/>
            <person name="Gray M.W."/>
            <person name="Grigoriev I.V."/>
            <person name="Archibald J.M."/>
        </authorList>
    </citation>
    <scope>NUCLEOTIDE SEQUENCE</scope>
    <source>
        <strain evidence="4 6">CCMP2712</strain>
    </source>
</reference>
<keyword evidence="6" id="KW-1185">Reference proteome</keyword>
<dbReference type="RefSeq" id="XP_005831023.1">
    <property type="nucleotide sequence ID" value="XM_005830966.1"/>
</dbReference>
<dbReference type="SUPFAM" id="SSF53335">
    <property type="entry name" value="S-adenosyl-L-methionine-dependent methyltransferases"/>
    <property type="match status" value="1"/>
</dbReference>
<feature type="compositionally biased region" description="Basic and acidic residues" evidence="2">
    <location>
        <begin position="400"/>
        <end position="411"/>
    </location>
</feature>
<evidence type="ECO:0000313" key="6">
    <source>
        <dbReference type="Proteomes" id="UP000011087"/>
    </source>
</evidence>
<dbReference type="PaxDb" id="55529-EKX44043"/>
<dbReference type="KEGG" id="gtt:GUITHDRAFT_110146"/>
<dbReference type="NCBIfam" id="TIGR01444">
    <property type="entry name" value="fkbM_fam"/>
    <property type="match status" value="1"/>
</dbReference>
<sequence>MHELRKEKHRDPSNSSPPPPPDQGQDAPDSEAGGRQESRRAGNHVRAVNGWDEDEEGQLEWVYGIPEGKRKVVIELGSNDGQWIYGFMMNHPEFWPIIVEAQPVFKDSLREIARDNQGVYIQKAAWITDGQKMKFYGHSDAGGMGSSLFHDSVYHDGWCDGKMNCSVKLGEEYEVQTLDVVELVKSVATESDFVILRMDVEGAEYEIAHQVACWIDYWELEGHAMYAPQNYKFRPVDLVLPWLLRACGVEMRIFQYYKADPKLLQQREEMEREQALTLFEANAARSSIQPLEAHGYWHRLRVRSERVAMRGGQEKESTKERHEAAYEYTNMSLEAKIVRSEKMIKEVDREMENAKQCLLDPDMDKLIHWQTRIEVLRAKKSMLQTERLYLLDEFFAQSSPKEKTEGSRDHQTCTSPDEA</sequence>
<evidence type="ECO:0000313" key="5">
    <source>
        <dbReference type="EnsemblProtists" id="EKX44043"/>
    </source>
</evidence>
<feature type="region of interest" description="Disordered" evidence="2">
    <location>
        <begin position="1"/>
        <end position="51"/>
    </location>
</feature>
<proteinExistence type="predicted"/>
<keyword evidence="1" id="KW-0175">Coiled coil</keyword>
<dbReference type="EMBL" id="JH993007">
    <property type="protein sequence ID" value="EKX44043.1"/>
    <property type="molecule type" value="Genomic_DNA"/>
</dbReference>
<dbReference type="EnsemblProtists" id="EKX44043">
    <property type="protein sequence ID" value="EKX44043"/>
    <property type="gene ID" value="GUITHDRAFT_110146"/>
</dbReference>
<feature type="region of interest" description="Disordered" evidence="2">
    <location>
        <begin position="398"/>
        <end position="419"/>
    </location>
</feature>
<dbReference type="GeneID" id="17300695"/>
<dbReference type="Proteomes" id="UP000011087">
    <property type="component" value="Unassembled WGS sequence"/>
</dbReference>
<dbReference type="InterPro" id="IPR029063">
    <property type="entry name" value="SAM-dependent_MTases_sf"/>
</dbReference>
<dbReference type="OrthoDB" id="10006218at2759"/>
<evidence type="ECO:0000259" key="3">
    <source>
        <dbReference type="Pfam" id="PF05050"/>
    </source>
</evidence>